<dbReference type="Proteomes" id="UP000198942">
    <property type="component" value="Unassembled WGS sequence"/>
</dbReference>
<keyword evidence="3" id="KW-1185">Reference proteome</keyword>
<accession>A0A1H8R9U1</accession>
<keyword evidence="1" id="KW-0812">Transmembrane</keyword>
<dbReference type="OrthoDB" id="793264at2"/>
<organism evidence="2 3">
    <name type="scientific">Mucilaginibacter gossypiicola</name>
    <dbReference type="NCBI Taxonomy" id="551995"/>
    <lineage>
        <taxon>Bacteria</taxon>
        <taxon>Pseudomonadati</taxon>
        <taxon>Bacteroidota</taxon>
        <taxon>Sphingobacteriia</taxon>
        <taxon>Sphingobacteriales</taxon>
        <taxon>Sphingobacteriaceae</taxon>
        <taxon>Mucilaginibacter</taxon>
    </lineage>
</organism>
<name>A0A1H8R9U1_9SPHI</name>
<keyword evidence="1" id="KW-0472">Membrane</keyword>
<dbReference type="RefSeq" id="WP_091217194.1">
    <property type="nucleotide sequence ID" value="NZ_FOCL01000010.1"/>
</dbReference>
<feature type="transmembrane region" description="Helical" evidence="1">
    <location>
        <begin position="7"/>
        <end position="26"/>
    </location>
</feature>
<dbReference type="AlphaFoldDB" id="A0A1H8R9U1"/>
<evidence type="ECO:0000256" key="1">
    <source>
        <dbReference type="SAM" id="Phobius"/>
    </source>
</evidence>
<feature type="transmembrane region" description="Helical" evidence="1">
    <location>
        <begin position="38"/>
        <end position="61"/>
    </location>
</feature>
<dbReference type="EMBL" id="FOCL01000010">
    <property type="protein sequence ID" value="SEO63126.1"/>
    <property type="molecule type" value="Genomic_DNA"/>
</dbReference>
<reference evidence="3" key="1">
    <citation type="submission" date="2016-10" db="EMBL/GenBank/DDBJ databases">
        <authorList>
            <person name="Varghese N."/>
            <person name="Submissions S."/>
        </authorList>
    </citation>
    <scope>NUCLEOTIDE SEQUENCE [LARGE SCALE GENOMIC DNA]</scope>
    <source>
        <strain evidence="3">Gh-48</strain>
    </source>
</reference>
<evidence type="ECO:0000313" key="3">
    <source>
        <dbReference type="Proteomes" id="UP000198942"/>
    </source>
</evidence>
<sequence>MPSNTRNAVMAIIYFAVSVMITAWFIEQKFGYVVTPEAILLSNIVAAIKWVVITIAAMVLLKENKWIFIRRTAFACLAGSFAMFSIYAFRFIPVSSWQQFTYTMALALLVMTVLFFKAVIDTRLAIKWFAVWMAILIISVILQVKVVFNLHPSLVTNGVSHFFDSRKKSEIS</sequence>
<keyword evidence="1" id="KW-1133">Transmembrane helix</keyword>
<feature type="transmembrane region" description="Helical" evidence="1">
    <location>
        <begin position="99"/>
        <end position="116"/>
    </location>
</feature>
<feature type="transmembrane region" description="Helical" evidence="1">
    <location>
        <begin position="128"/>
        <end position="148"/>
    </location>
</feature>
<feature type="transmembrane region" description="Helical" evidence="1">
    <location>
        <begin position="73"/>
        <end position="93"/>
    </location>
</feature>
<gene>
    <name evidence="2" type="ORF">SAMN05192574_11048</name>
</gene>
<evidence type="ECO:0000313" key="2">
    <source>
        <dbReference type="EMBL" id="SEO63126.1"/>
    </source>
</evidence>
<protein>
    <submittedName>
        <fullName evidence="2">Uncharacterized protein</fullName>
    </submittedName>
</protein>
<proteinExistence type="predicted"/>